<reference evidence="2 3" key="2">
    <citation type="journal article" date="2010" name="Stand. Genomic Sci.">
        <title>Complete genome sequence of Kribbella flavida type strain (IFO 14399).</title>
        <authorList>
            <person name="Pukall R."/>
            <person name="Lapidus A."/>
            <person name="Glavina Del Rio T."/>
            <person name="Copeland A."/>
            <person name="Tice H."/>
            <person name="Cheng J.-F."/>
            <person name="Lucas S."/>
            <person name="Chen F."/>
            <person name="Nolan M."/>
            <person name="LaButti K."/>
            <person name="Pati A."/>
            <person name="Ivanova N."/>
            <person name="Mavrommatis K."/>
            <person name="Mikhailova N."/>
            <person name="Pitluck S."/>
            <person name="Bruce D."/>
            <person name="Goodwin L."/>
            <person name="Land M."/>
            <person name="Hauser L."/>
            <person name="Chang Y.-J."/>
            <person name="Jeffries C.D."/>
            <person name="Chen A."/>
            <person name="Palaniappan K."/>
            <person name="Chain P."/>
            <person name="Rohde M."/>
            <person name="Goeker M."/>
            <person name="Bristow J."/>
            <person name="Eisen J.A."/>
            <person name="Markowitz V."/>
            <person name="Hugenholtz P."/>
            <person name="Kyrpides N.C."/>
            <person name="Klenk H.-P."/>
            <person name="Brettin T."/>
        </authorList>
    </citation>
    <scope>NUCLEOTIDE SEQUENCE [LARGE SCALE GENOMIC DNA]</scope>
    <source>
        <strain evidence="3">DSM 17836 / JCM 10339 / NBRC 14399</strain>
    </source>
</reference>
<dbReference type="Pfam" id="PF13302">
    <property type="entry name" value="Acetyltransf_3"/>
    <property type="match status" value="1"/>
</dbReference>
<dbReference type="STRING" id="479435.Kfla_4046"/>
<accession>D2PSF7</accession>
<protein>
    <submittedName>
        <fullName evidence="2">GCN5-related N-acetyltransferase</fullName>
    </submittedName>
</protein>
<dbReference type="Gene3D" id="3.40.630.30">
    <property type="match status" value="1"/>
</dbReference>
<dbReference type="Proteomes" id="UP000007967">
    <property type="component" value="Chromosome"/>
</dbReference>
<dbReference type="InterPro" id="IPR016181">
    <property type="entry name" value="Acyl_CoA_acyltransferase"/>
</dbReference>
<dbReference type="AlphaFoldDB" id="D2PSF7"/>
<dbReference type="PANTHER" id="PTHR39173">
    <property type="entry name" value="ACETYLTRANSFERASE"/>
    <property type="match status" value="1"/>
</dbReference>
<keyword evidence="3" id="KW-1185">Reference proteome</keyword>
<organism evidence="2 3">
    <name type="scientific">Kribbella flavida (strain DSM 17836 / JCM 10339 / NBRC 14399)</name>
    <dbReference type="NCBI Taxonomy" id="479435"/>
    <lineage>
        <taxon>Bacteria</taxon>
        <taxon>Bacillati</taxon>
        <taxon>Actinomycetota</taxon>
        <taxon>Actinomycetes</taxon>
        <taxon>Propionibacteriales</taxon>
        <taxon>Kribbellaceae</taxon>
        <taxon>Kribbella</taxon>
    </lineage>
</organism>
<dbReference type="HOGENOM" id="CLU_113231_3_0_11"/>
<feature type="domain" description="N-acetyltransferase" evidence="1">
    <location>
        <begin position="30"/>
        <end position="173"/>
    </location>
</feature>
<dbReference type="PROSITE" id="PS51186">
    <property type="entry name" value="GNAT"/>
    <property type="match status" value="1"/>
</dbReference>
<evidence type="ECO:0000313" key="2">
    <source>
        <dbReference type="EMBL" id="ADB33095.1"/>
    </source>
</evidence>
<dbReference type="eggNOG" id="COG3981">
    <property type="taxonomic scope" value="Bacteria"/>
</dbReference>
<dbReference type="OrthoDB" id="9797989at2"/>
<sequence>MPELIEPTVELRTSWLESAAEWGGKYQEGTGMHEAGDDLATVEGFRTWVERLRELGDDSRELDRPHATCRWIVEDGNYLGAVTLLHTLTDKLLDGGGHIGYSVRPSARGRGLATWALGQILEVAREREMDRVLITCDEDNLASAKAIERNGGVLENIRETWLGPTRRYWITLGTSRGGSRSPAVHPQD</sequence>
<gene>
    <name evidence="2" type="ordered locus">Kfla_4046</name>
</gene>
<keyword evidence="2" id="KW-0808">Transferase</keyword>
<evidence type="ECO:0000313" key="3">
    <source>
        <dbReference type="Proteomes" id="UP000007967"/>
    </source>
</evidence>
<dbReference type="PANTHER" id="PTHR39173:SF1">
    <property type="entry name" value="ACETYLTRANSFERASE"/>
    <property type="match status" value="1"/>
</dbReference>
<dbReference type="SUPFAM" id="SSF55729">
    <property type="entry name" value="Acyl-CoA N-acyltransferases (Nat)"/>
    <property type="match status" value="1"/>
</dbReference>
<name>D2PSF7_KRIFD</name>
<dbReference type="RefSeq" id="WP_012921651.1">
    <property type="nucleotide sequence ID" value="NC_013729.1"/>
</dbReference>
<dbReference type="EMBL" id="CP001736">
    <property type="protein sequence ID" value="ADB33095.1"/>
    <property type="molecule type" value="Genomic_DNA"/>
</dbReference>
<reference evidence="3" key="1">
    <citation type="submission" date="2009-09" db="EMBL/GenBank/DDBJ databases">
        <title>The complete genome of Kribbella flavida DSM 17836.</title>
        <authorList>
            <consortium name="US DOE Joint Genome Institute (JGI-PGF)"/>
            <person name="Lucas S."/>
            <person name="Copeland A."/>
            <person name="Lapidus A."/>
            <person name="Glavina del Rio T."/>
            <person name="Dalin E."/>
            <person name="Tice H."/>
            <person name="Bruce D."/>
            <person name="Goodwin L."/>
            <person name="Pitluck S."/>
            <person name="Kyrpides N."/>
            <person name="Mavromatis K."/>
            <person name="Ivanova N."/>
            <person name="Saunders E."/>
            <person name="Brettin T."/>
            <person name="Detter J.C."/>
            <person name="Han C."/>
            <person name="Larimer F."/>
            <person name="Land M."/>
            <person name="Hauser L."/>
            <person name="Markowitz V."/>
            <person name="Cheng J.-F."/>
            <person name="Hugenholtz P."/>
            <person name="Woyke T."/>
            <person name="Wu D."/>
            <person name="Pukall R."/>
            <person name="Klenk H.-P."/>
            <person name="Eisen J.A."/>
        </authorList>
    </citation>
    <scope>NUCLEOTIDE SEQUENCE [LARGE SCALE GENOMIC DNA]</scope>
    <source>
        <strain evidence="3">DSM 17836 / JCM 10339 / NBRC 14399</strain>
    </source>
</reference>
<evidence type="ECO:0000259" key="1">
    <source>
        <dbReference type="PROSITE" id="PS51186"/>
    </source>
</evidence>
<dbReference type="GO" id="GO:0016747">
    <property type="term" value="F:acyltransferase activity, transferring groups other than amino-acyl groups"/>
    <property type="evidence" value="ECO:0007669"/>
    <property type="project" value="InterPro"/>
</dbReference>
<dbReference type="InterPro" id="IPR000182">
    <property type="entry name" value="GNAT_dom"/>
</dbReference>
<proteinExistence type="predicted"/>
<dbReference type="KEGG" id="kfl:Kfla_4046"/>
<dbReference type="CDD" id="cd04301">
    <property type="entry name" value="NAT_SF"/>
    <property type="match status" value="1"/>
</dbReference>